<feature type="binding site" evidence="4">
    <location>
        <begin position="146"/>
        <end position="147"/>
    </location>
    <ligand>
        <name>acetyl-CoA</name>
        <dbReference type="ChEBI" id="CHEBI:57288"/>
    </ligand>
</feature>
<feature type="domain" description="N-acetyltransferase" evidence="5">
    <location>
        <begin position="23"/>
        <end position="181"/>
    </location>
</feature>
<feature type="binding site" evidence="4">
    <location>
        <begin position="110"/>
        <end position="112"/>
    </location>
    <ligand>
        <name>acetyl-CoA</name>
        <dbReference type="ChEBI" id="CHEBI:57288"/>
    </ligand>
</feature>
<evidence type="ECO:0000256" key="4">
    <source>
        <dbReference type="HAMAP-Rule" id="MF_01812"/>
    </source>
</evidence>
<dbReference type="PANTHER" id="PTHR37817">
    <property type="entry name" value="N-ACETYLTRANSFERASE EIS"/>
    <property type="match status" value="1"/>
</dbReference>
<gene>
    <name evidence="6" type="ORF">FB466_2231</name>
</gene>
<dbReference type="InterPro" id="IPR000182">
    <property type="entry name" value="GNAT_dom"/>
</dbReference>
<evidence type="ECO:0000256" key="3">
    <source>
        <dbReference type="ARBA" id="ARBA00023315"/>
    </source>
</evidence>
<dbReference type="InterPro" id="IPR016181">
    <property type="entry name" value="Acyl_CoA_acyltransferase"/>
</dbReference>
<dbReference type="GO" id="GO:0034069">
    <property type="term" value="F:aminoglycoside N-acetyltransferase activity"/>
    <property type="evidence" value="ECO:0007669"/>
    <property type="project" value="TreeGrafter"/>
</dbReference>
<dbReference type="HAMAP" id="MF_01812">
    <property type="entry name" value="Eis"/>
    <property type="match status" value="1"/>
</dbReference>
<keyword evidence="7" id="KW-1185">Reference proteome</keyword>
<evidence type="ECO:0000259" key="5">
    <source>
        <dbReference type="PROSITE" id="PS51186"/>
    </source>
</evidence>
<evidence type="ECO:0000256" key="2">
    <source>
        <dbReference type="ARBA" id="ARBA00022679"/>
    </source>
</evidence>
<dbReference type="SUPFAM" id="SSF55718">
    <property type="entry name" value="SCP-like"/>
    <property type="match status" value="1"/>
</dbReference>
<dbReference type="Gene3D" id="3.30.1050.10">
    <property type="entry name" value="SCP2 sterol-binding domain"/>
    <property type="match status" value="1"/>
</dbReference>
<dbReference type="RefSeq" id="WP_141918421.1">
    <property type="nucleotide sequence ID" value="NZ_BAAAYS010000004.1"/>
</dbReference>
<dbReference type="CDD" id="cd04301">
    <property type="entry name" value="NAT_SF"/>
    <property type="match status" value="1"/>
</dbReference>
<dbReference type="PANTHER" id="PTHR37817:SF1">
    <property type="entry name" value="N-ACETYLTRANSFERASE EIS"/>
    <property type="match status" value="1"/>
</dbReference>
<accession>A0A543HSG7</accession>
<evidence type="ECO:0000256" key="1">
    <source>
        <dbReference type="ARBA" id="ARBA00009213"/>
    </source>
</evidence>
<feature type="active site" description="Proton acceptor; via carboxylate" evidence="4">
    <location>
        <position position="443"/>
    </location>
</feature>
<dbReference type="EMBL" id="VFPN01000003">
    <property type="protein sequence ID" value="TQM61285.1"/>
    <property type="molecule type" value="Genomic_DNA"/>
</dbReference>
<evidence type="ECO:0000313" key="7">
    <source>
        <dbReference type="Proteomes" id="UP000318331"/>
    </source>
</evidence>
<feature type="active site" description="Proton donor" evidence="4">
    <location>
        <position position="151"/>
    </location>
</feature>
<dbReference type="AlphaFoldDB" id="A0A543HSG7"/>
<comment type="similarity">
    <text evidence="1 4">Belongs to the acetyltransferase Eis family.</text>
</comment>
<dbReference type="Gene3D" id="3.40.630.30">
    <property type="match status" value="2"/>
</dbReference>
<name>A0A543HSG7_9MICO</name>
<dbReference type="Proteomes" id="UP000318331">
    <property type="component" value="Unassembled WGS sequence"/>
</dbReference>
<keyword evidence="2 4" id="KW-0808">Transferase</keyword>
<dbReference type="Pfam" id="PF17668">
    <property type="entry name" value="Acetyltransf_17"/>
    <property type="match status" value="1"/>
</dbReference>
<dbReference type="Pfam" id="PF13530">
    <property type="entry name" value="SCP2_2"/>
    <property type="match status" value="1"/>
</dbReference>
<protein>
    <submittedName>
        <fullName evidence="6">Putative acetyltransferase</fullName>
    </submittedName>
</protein>
<dbReference type="InterPro" id="IPR051554">
    <property type="entry name" value="Acetyltransferase_Eis"/>
</dbReference>
<organism evidence="6 7">
    <name type="scientific">Klugiella xanthotipulae</name>
    <dbReference type="NCBI Taxonomy" id="244735"/>
    <lineage>
        <taxon>Bacteria</taxon>
        <taxon>Bacillati</taxon>
        <taxon>Actinomycetota</taxon>
        <taxon>Actinomycetes</taxon>
        <taxon>Micrococcales</taxon>
        <taxon>Microbacteriaceae</taxon>
        <taxon>Klugiella</taxon>
    </lineage>
</organism>
<dbReference type="PROSITE" id="PS51186">
    <property type="entry name" value="GNAT"/>
    <property type="match status" value="1"/>
</dbReference>
<dbReference type="GO" id="GO:0030649">
    <property type="term" value="P:aminoglycoside antibiotic catabolic process"/>
    <property type="evidence" value="ECO:0007669"/>
    <property type="project" value="TreeGrafter"/>
</dbReference>
<feature type="binding site" evidence="4">
    <location>
        <begin position="118"/>
        <end position="123"/>
    </location>
    <ligand>
        <name>acetyl-CoA</name>
        <dbReference type="ChEBI" id="CHEBI:57288"/>
    </ligand>
</feature>
<dbReference type="SUPFAM" id="SSF55729">
    <property type="entry name" value="Acyl-CoA N-acyltransferases (Nat)"/>
    <property type="match status" value="1"/>
</dbReference>
<keyword evidence="3 4" id="KW-0012">Acyltransferase</keyword>
<dbReference type="OrthoDB" id="8399956at2"/>
<comment type="subunit">
    <text evidence="4">Homohexamer; trimer of dimers.</text>
</comment>
<dbReference type="InterPro" id="IPR022902">
    <property type="entry name" value="NAcTrfase_Eis"/>
</dbReference>
<dbReference type="InterPro" id="IPR025559">
    <property type="entry name" value="Eis_dom"/>
</dbReference>
<dbReference type="InterPro" id="IPR036527">
    <property type="entry name" value="SCP2_sterol-bd_dom_sf"/>
</dbReference>
<dbReference type="Pfam" id="PF13527">
    <property type="entry name" value="Acetyltransf_9"/>
    <property type="match status" value="1"/>
</dbReference>
<evidence type="ECO:0000313" key="6">
    <source>
        <dbReference type="EMBL" id="TQM61285.1"/>
    </source>
</evidence>
<proteinExistence type="inferred from homology"/>
<comment type="caution">
    <text evidence="6">The sequence shown here is derived from an EMBL/GenBank/DDBJ whole genome shotgun (WGS) entry which is preliminary data.</text>
</comment>
<dbReference type="InterPro" id="IPR041380">
    <property type="entry name" value="Acetyltransf_17"/>
</dbReference>
<sequence length="443" mass="47527">MSIDFARIPHSAAAVDNLATSGLRLSLIPKEDTLGRAAWLQADAQGFHEAEHSPAKVTELLEACAPHRVTGVWDDSAERAGLPIATARSWPMALSVPGATPVTAWAISSVTVAPTHRRRGIARTLLTSELLTAREAGCSIAMLTVTEATIYGRYGFGPAAWAARWEIATAGANWVGSRPAGRVQFITAESALRSGPEVYERARAATPGEVELSPYWWKVLLGLNSASTDEAANSTVRAVRYDDEDGVAQGIAFYTVTADEQVMANGTLTLKFLVSATDDAYAALWQFLIEIDLVCTINAPLRAVDEPLPWQLRDGRAAHKVGERDHLWLRIIDVPATLTARRYSHPDEFLLTITDTLGLANGNVLLTIAEDGSATTCAHTGAVPHGAAHLTLTIADLGSLYLGGVNAETLASAGRLWEHTPHAAARLERSFHSTVTPRTGSWF</sequence>
<reference evidence="6 7" key="1">
    <citation type="submission" date="2019-06" db="EMBL/GenBank/DDBJ databases">
        <title>Sequencing the genomes of 1000 actinobacteria strains.</title>
        <authorList>
            <person name="Klenk H.-P."/>
        </authorList>
    </citation>
    <scope>NUCLEOTIDE SEQUENCE [LARGE SCALE GENOMIC DNA]</scope>
    <source>
        <strain evidence="6 7">DSM 18031</strain>
    </source>
</reference>